<feature type="compositionally biased region" description="Low complexity" evidence="1">
    <location>
        <begin position="515"/>
        <end position="526"/>
    </location>
</feature>
<protein>
    <submittedName>
        <fullName evidence="2">Uncharacterized protein</fullName>
    </submittedName>
</protein>
<comment type="caution">
    <text evidence="2">The sequence shown here is derived from an EMBL/GenBank/DDBJ whole genome shotgun (WGS) entry which is preliminary data.</text>
</comment>
<evidence type="ECO:0000313" key="3">
    <source>
        <dbReference type="Proteomes" id="UP000321518"/>
    </source>
</evidence>
<feature type="compositionally biased region" description="Basic and acidic residues" evidence="1">
    <location>
        <begin position="394"/>
        <end position="408"/>
    </location>
</feature>
<gene>
    <name evidence="2" type="ORF">Rt10032_c01g0068</name>
</gene>
<feature type="compositionally biased region" description="Basic and acidic residues" evidence="1">
    <location>
        <begin position="1"/>
        <end position="24"/>
    </location>
</feature>
<feature type="compositionally biased region" description="Polar residues" evidence="1">
    <location>
        <begin position="1270"/>
        <end position="1286"/>
    </location>
</feature>
<dbReference type="EMBL" id="BJWK01000001">
    <property type="protein sequence ID" value="GEM06051.1"/>
    <property type="molecule type" value="Genomic_DNA"/>
</dbReference>
<feature type="compositionally biased region" description="Basic and acidic residues" evidence="1">
    <location>
        <begin position="278"/>
        <end position="294"/>
    </location>
</feature>
<feature type="compositionally biased region" description="Low complexity" evidence="1">
    <location>
        <begin position="196"/>
        <end position="229"/>
    </location>
</feature>
<feature type="compositionally biased region" description="Low complexity" evidence="1">
    <location>
        <begin position="1301"/>
        <end position="1313"/>
    </location>
</feature>
<feature type="compositionally biased region" description="Low complexity" evidence="1">
    <location>
        <begin position="802"/>
        <end position="818"/>
    </location>
</feature>
<feature type="region of interest" description="Disordered" evidence="1">
    <location>
        <begin position="1557"/>
        <end position="1629"/>
    </location>
</feature>
<feature type="compositionally biased region" description="Low complexity" evidence="1">
    <location>
        <begin position="1046"/>
        <end position="1061"/>
    </location>
</feature>
<feature type="compositionally biased region" description="Basic and acidic residues" evidence="1">
    <location>
        <begin position="615"/>
        <end position="625"/>
    </location>
</feature>
<feature type="region of interest" description="Disordered" evidence="1">
    <location>
        <begin position="1453"/>
        <end position="1540"/>
    </location>
</feature>
<dbReference type="Proteomes" id="UP000321518">
    <property type="component" value="Unassembled WGS sequence"/>
</dbReference>
<feature type="compositionally biased region" description="Polar residues" evidence="1">
    <location>
        <begin position="1217"/>
        <end position="1232"/>
    </location>
</feature>
<feature type="compositionally biased region" description="Basic and acidic residues" evidence="1">
    <location>
        <begin position="1607"/>
        <end position="1620"/>
    </location>
</feature>
<feature type="compositionally biased region" description="Basic and acidic residues" evidence="1">
    <location>
        <begin position="477"/>
        <end position="487"/>
    </location>
</feature>
<feature type="compositionally biased region" description="Low complexity" evidence="1">
    <location>
        <begin position="151"/>
        <end position="188"/>
    </location>
</feature>
<evidence type="ECO:0000256" key="1">
    <source>
        <dbReference type="SAM" id="MobiDB-lite"/>
    </source>
</evidence>
<feature type="compositionally biased region" description="Polar residues" evidence="1">
    <location>
        <begin position="667"/>
        <end position="681"/>
    </location>
</feature>
<reference evidence="2 3" key="1">
    <citation type="submission" date="2019-07" db="EMBL/GenBank/DDBJ databases">
        <title>Rhodotorula toruloides NBRC10032 genome sequencing.</title>
        <authorList>
            <person name="Shida Y."/>
            <person name="Takaku H."/>
            <person name="Ogasawara W."/>
            <person name="Mori K."/>
        </authorList>
    </citation>
    <scope>NUCLEOTIDE SEQUENCE [LARGE SCALE GENOMIC DNA]</scope>
    <source>
        <strain evidence="2 3">NBRC10032</strain>
    </source>
</reference>
<name>A0A511K6S5_RHOTO</name>
<feature type="compositionally biased region" description="Polar residues" evidence="1">
    <location>
        <begin position="845"/>
        <end position="855"/>
    </location>
</feature>
<accession>A0A511K6S5</accession>
<feature type="compositionally biased region" description="Basic and acidic residues" evidence="1">
    <location>
        <begin position="352"/>
        <end position="385"/>
    </location>
</feature>
<feature type="region of interest" description="Disordered" evidence="1">
    <location>
        <begin position="1"/>
        <end position="50"/>
    </location>
</feature>
<feature type="compositionally biased region" description="Low complexity" evidence="1">
    <location>
        <begin position="947"/>
        <end position="966"/>
    </location>
</feature>
<feature type="compositionally biased region" description="Low complexity" evidence="1">
    <location>
        <begin position="1252"/>
        <end position="1265"/>
    </location>
</feature>
<feature type="region of interest" description="Disordered" evidence="1">
    <location>
        <begin position="802"/>
        <end position="1430"/>
    </location>
</feature>
<feature type="compositionally biased region" description="Acidic residues" evidence="1">
    <location>
        <begin position="929"/>
        <end position="938"/>
    </location>
</feature>
<feature type="compositionally biased region" description="Polar residues" evidence="1">
    <location>
        <begin position="314"/>
        <end position="329"/>
    </location>
</feature>
<feature type="compositionally biased region" description="Low complexity" evidence="1">
    <location>
        <begin position="31"/>
        <end position="41"/>
    </location>
</feature>
<feature type="compositionally biased region" description="Basic and acidic residues" evidence="1">
    <location>
        <begin position="915"/>
        <end position="925"/>
    </location>
</feature>
<feature type="region of interest" description="Disordered" evidence="1">
    <location>
        <begin position="735"/>
        <end position="784"/>
    </location>
</feature>
<feature type="compositionally biased region" description="Basic and acidic residues" evidence="1">
    <location>
        <begin position="576"/>
        <end position="592"/>
    </location>
</feature>
<sequence length="1770" mass="187522">MNPFRRKSESKQRSRRQSNEDGRSGRGAGAASGEAAMTGEAPPSLGSAGLPETADFRTSLILPNLMKRFSLLRGEDGQLVDLVTMQHHLAAQRQTGRLTAYEVDAVLAQYRLQSAAEQSRSHLPPPAASSSGYTKRKRMDWSKIDLEQLTGSSADGGSSAASGNDPARSTTAATASTSTATTTPHTSLVPPPPRSPASSSIHSFSSPSSPSQTSPLASPPMSRDSSSGSTTAYPYQYRRGANSLFGARASGEEKRSVSAGMARGRSRESTASGGGSVKGKEREREESASLRTEEGEGEREADETLLVQSDPLASDSTYPTSLIPSLQINPSTPTDPSFPPPLSPQQLRRISRALDDIEAELGRTYEKLKESDYATSEEEREREGEALEEERHEEDERADRTDLHHLDVSLDGLSPVSPLEGVPASPTSPITAADLAGLTTFNTSAQADDTEPVDPFYQRSSPVPVPPTRAPPSPPRPSHEILRDSQRDSVAASLSHSSSLDRLASSTPLALGTRTTSPTPTPSLSSIVVPNRASRVRALSLDTDDDPAGGRTPSTAAGDEEDESEELSSRAQRFPVVERTDSEQTERAEAKRVGPGGAGAMVEGEDFLEVPPSHAGDEGEGEKTVSDSGPFDLSVGDGTAPAESDSRRGSRRRSRMPGAFVRDPAERNSTATLDSVGSSFHGSAAEHRSDDDVFPPTSIAAPGSPASPVPTSYAPALTRPHSLATNVVVTSSPDLAKSIGANGSPSLLRPTSFPLDRRPSNELLQTTSEASRKGEDGTEPGDTSDLILQDLLLIQEKLVQSAARRAARSASSPNSALATPSSVASPAEEQLLASPLVARSALASEPQSLETSPKGATTAPRKASVDSSGDATDLGGQLAGLGLSSLMPFDLGEVPDSPPQPRVSTNMQRRGTGRRRSEDAGRRQSEAVGEADEEDDERDSTFLGPASTHMTVQTSQTSSTSPFTNSVITPSSTEHSDVFEFSSLVGSPESAAWEDAQEHIKPDSFASGSIRTEASPRVGLPDSPDPSTSYSEDAKDTPEGSARVEPPSASTSQSSSLAGPAPIDTESFLRVPRPRNKPMRDPASTPSMLIRDVRNQATLATIALKKQNPASPPSRPLNKSRSIRKGSISSPQLVSGPVDIPAVPILSPQLGAQSPGRSAPKPGKKSRKDDDEGRKSKGLGSRFKMLLKKPTVRDQLGQLNGDEVTPFVTANPDNAPRTRTSAIPVTPPNQSLARFGSPGFDSPDTVRTAQRDTLPADATAPACAAVNESADATTRSPSLASSSPQIDSPPRSGDSHGSGQSRSLSRLMSRMRSNTGGADEKAPTSPKQDVNEASGPAADESPHAAPSSKFLEGLGFGDDVVQSSRTPAQYAVGSPRSRHKAEFETVNGTPIAPLSFTRRPAGDEAESTEPSPSTPSFVASPPSRASIDSMRKLWQAAEDLGLPRDKVQEFVESAYARSPTTASSHAHTGSTDSTAGRFSAFGSSSGSQRRPSEVPTSADEHWRRPSDFSGRVPSEGLDGPGSADSNMLVVPHSPSLGSIVSRRSSEYASSFLDYYANDDEASPLPRSDSASFRGHGRLPSLAPSVDELLAQQQEQEHTARLQPVAEFDEHPDHGNAERGAEPSSPTRFENDGEVVWQVLDDLRNNRLSVLSKNSSISFGSRDSSFAFDKQSSDGDQPNSIANLLRHRDRKRSSASMPAEWDGRYPSIYFREEQALMNLAEQGGVAPELEGRFLVRAKDQQPEVPPLPEQYRMAAQADPSLSQESEAPSAM</sequence>
<feature type="region of interest" description="Disordered" evidence="1">
    <location>
        <begin position="115"/>
        <end position="136"/>
    </location>
</feature>
<dbReference type="OrthoDB" id="3259825at2759"/>
<feature type="compositionally biased region" description="Low complexity" evidence="1">
    <location>
        <begin position="489"/>
        <end position="506"/>
    </location>
</feature>
<evidence type="ECO:0000313" key="2">
    <source>
        <dbReference type="EMBL" id="GEM06051.1"/>
    </source>
</evidence>
<feature type="compositionally biased region" description="Low complexity" evidence="1">
    <location>
        <begin position="1456"/>
        <end position="1489"/>
    </location>
</feature>
<proteinExistence type="predicted"/>
<organism evidence="2 3">
    <name type="scientific">Rhodotorula toruloides</name>
    <name type="common">Yeast</name>
    <name type="synonym">Rhodosporidium toruloides</name>
    <dbReference type="NCBI Taxonomy" id="5286"/>
    <lineage>
        <taxon>Eukaryota</taxon>
        <taxon>Fungi</taxon>
        <taxon>Dikarya</taxon>
        <taxon>Basidiomycota</taxon>
        <taxon>Pucciniomycotina</taxon>
        <taxon>Microbotryomycetes</taxon>
        <taxon>Sporidiobolales</taxon>
        <taxon>Sporidiobolaceae</taxon>
        <taxon>Rhodotorula</taxon>
    </lineage>
</organism>
<feature type="compositionally biased region" description="Pro residues" evidence="1">
    <location>
        <begin position="463"/>
        <end position="476"/>
    </location>
</feature>
<feature type="compositionally biased region" description="Low complexity" evidence="1">
    <location>
        <begin position="869"/>
        <end position="886"/>
    </location>
</feature>
<feature type="region of interest" description="Disordered" evidence="1">
    <location>
        <begin position="149"/>
        <end position="714"/>
    </location>
</feature>